<dbReference type="Proteomes" id="UP001160301">
    <property type="component" value="Unassembled WGS sequence"/>
</dbReference>
<evidence type="ECO:0000256" key="2">
    <source>
        <dbReference type="SAM" id="MobiDB-lite"/>
    </source>
</evidence>
<dbReference type="InterPro" id="IPR010982">
    <property type="entry name" value="Lambda_DNA-bd_dom_sf"/>
</dbReference>
<dbReference type="PANTHER" id="PTHR46797:SF1">
    <property type="entry name" value="METHYLPHOSPHONATE SYNTHASE"/>
    <property type="match status" value="1"/>
</dbReference>
<dbReference type="PANTHER" id="PTHR46797">
    <property type="entry name" value="HTH-TYPE TRANSCRIPTIONAL REGULATOR"/>
    <property type="match status" value="1"/>
</dbReference>
<dbReference type="CDD" id="cd00093">
    <property type="entry name" value="HTH_XRE"/>
    <property type="match status" value="1"/>
</dbReference>
<evidence type="ECO:0000256" key="1">
    <source>
        <dbReference type="ARBA" id="ARBA00023125"/>
    </source>
</evidence>
<dbReference type="PROSITE" id="PS50943">
    <property type="entry name" value="HTH_CROC1"/>
    <property type="match status" value="1"/>
</dbReference>
<dbReference type="SMART" id="SM00530">
    <property type="entry name" value="HTH_XRE"/>
    <property type="match status" value="1"/>
</dbReference>
<dbReference type="RefSeq" id="WP_284720136.1">
    <property type="nucleotide sequence ID" value="NZ_JARZHI010000003.1"/>
</dbReference>
<protein>
    <submittedName>
        <fullName evidence="4">Helix-turn-helix domain-containing protein</fullName>
    </submittedName>
</protein>
<dbReference type="Gene3D" id="1.10.260.40">
    <property type="entry name" value="lambda repressor-like DNA-binding domains"/>
    <property type="match status" value="1"/>
</dbReference>
<evidence type="ECO:0000313" key="5">
    <source>
        <dbReference type="Proteomes" id="UP001160301"/>
    </source>
</evidence>
<reference evidence="4 5" key="1">
    <citation type="submission" date="2023-04" db="EMBL/GenBank/DDBJ databases">
        <title>The genome sequence of Polyangium sorediatum DSM14670.</title>
        <authorList>
            <person name="Zhang X."/>
        </authorList>
    </citation>
    <scope>NUCLEOTIDE SEQUENCE [LARGE SCALE GENOMIC DNA]</scope>
    <source>
        <strain evidence="4 5">DSM 14670</strain>
    </source>
</reference>
<evidence type="ECO:0000313" key="4">
    <source>
        <dbReference type="EMBL" id="MDI1429041.1"/>
    </source>
</evidence>
<feature type="region of interest" description="Disordered" evidence="2">
    <location>
        <begin position="96"/>
        <end position="132"/>
    </location>
</feature>
<proteinExistence type="predicted"/>
<accession>A0ABT6NL47</accession>
<feature type="compositionally biased region" description="Basic residues" evidence="2">
    <location>
        <begin position="116"/>
        <end position="132"/>
    </location>
</feature>
<keyword evidence="5" id="KW-1185">Reference proteome</keyword>
<dbReference type="Pfam" id="PF13560">
    <property type="entry name" value="HTH_31"/>
    <property type="match status" value="1"/>
</dbReference>
<dbReference type="EMBL" id="JARZHI010000003">
    <property type="protein sequence ID" value="MDI1429041.1"/>
    <property type="molecule type" value="Genomic_DNA"/>
</dbReference>
<dbReference type="PROSITE" id="PS50890">
    <property type="entry name" value="PUA"/>
    <property type="match status" value="1"/>
</dbReference>
<sequence>MDRLAFSWWLHALGKRVRDLRLALDLSQAVVAARAGISASHLSALENGCANAAVDTLHGLAVALGVALMDVLNIESGPRGVFIEATRGLPRGALARARKRLESKSPPIRPGPRSHTGGRVRRGRARRLAPRT</sequence>
<dbReference type="InterPro" id="IPR001387">
    <property type="entry name" value="Cro/C1-type_HTH"/>
</dbReference>
<evidence type="ECO:0000259" key="3">
    <source>
        <dbReference type="PROSITE" id="PS50943"/>
    </source>
</evidence>
<name>A0ABT6NL47_9BACT</name>
<organism evidence="4 5">
    <name type="scientific">Polyangium sorediatum</name>
    <dbReference type="NCBI Taxonomy" id="889274"/>
    <lineage>
        <taxon>Bacteria</taxon>
        <taxon>Pseudomonadati</taxon>
        <taxon>Myxococcota</taxon>
        <taxon>Polyangia</taxon>
        <taxon>Polyangiales</taxon>
        <taxon>Polyangiaceae</taxon>
        <taxon>Polyangium</taxon>
    </lineage>
</organism>
<feature type="domain" description="HTH cro/C1-type" evidence="3">
    <location>
        <begin position="17"/>
        <end position="72"/>
    </location>
</feature>
<dbReference type="SUPFAM" id="SSF47413">
    <property type="entry name" value="lambda repressor-like DNA-binding domains"/>
    <property type="match status" value="1"/>
</dbReference>
<keyword evidence="1" id="KW-0238">DNA-binding</keyword>
<dbReference type="InterPro" id="IPR050807">
    <property type="entry name" value="TransReg_Diox_bact_type"/>
</dbReference>
<comment type="caution">
    <text evidence="4">The sequence shown here is derived from an EMBL/GenBank/DDBJ whole genome shotgun (WGS) entry which is preliminary data.</text>
</comment>
<gene>
    <name evidence="4" type="ORF">QHF89_06030</name>
</gene>